<name>A0A0F9LE35_9ZZZZ</name>
<gene>
    <name evidence="2" type="ORF">LCGC14_1288690</name>
</gene>
<accession>A0A0F9LE35</accession>
<proteinExistence type="predicted"/>
<dbReference type="AlphaFoldDB" id="A0A0F9LE35"/>
<dbReference type="EMBL" id="LAZR01007405">
    <property type="protein sequence ID" value="KKM85476.1"/>
    <property type="molecule type" value="Genomic_DNA"/>
</dbReference>
<keyword evidence="1" id="KW-1133">Transmembrane helix</keyword>
<evidence type="ECO:0000256" key="1">
    <source>
        <dbReference type="SAM" id="Phobius"/>
    </source>
</evidence>
<keyword evidence="1" id="KW-0472">Membrane</keyword>
<feature type="transmembrane region" description="Helical" evidence="1">
    <location>
        <begin position="39"/>
        <end position="58"/>
    </location>
</feature>
<organism evidence="2">
    <name type="scientific">marine sediment metagenome</name>
    <dbReference type="NCBI Taxonomy" id="412755"/>
    <lineage>
        <taxon>unclassified sequences</taxon>
        <taxon>metagenomes</taxon>
        <taxon>ecological metagenomes</taxon>
    </lineage>
</organism>
<evidence type="ECO:0000313" key="2">
    <source>
        <dbReference type="EMBL" id="KKM85476.1"/>
    </source>
</evidence>
<comment type="caution">
    <text evidence="2">The sequence shown here is derived from an EMBL/GenBank/DDBJ whole genome shotgun (WGS) entry which is preliminary data.</text>
</comment>
<sequence length="88" mass="10056">MKGLLFLITGSIITGVGLYFTRYLLLNIRILKLSGKSSYVYWTNILTIIGILILAYGIRQIVKKINWSCIGTTANESYMVVKCYLEHY</sequence>
<reference evidence="2" key="1">
    <citation type="journal article" date="2015" name="Nature">
        <title>Complex archaea that bridge the gap between prokaryotes and eukaryotes.</title>
        <authorList>
            <person name="Spang A."/>
            <person name="Saw J.H."/>
            <person name="Jorgensen S.L."/>
            <person name="Zaremba-Niedzwiedzka K."/>
            <person name="Martijn J."/>
            <person name="Lind A.E."/>
            <person name="van Eijk R."/>
            <person name="Schleper C."/>
            <person name="Guy L."/>
            <person name="Ettema T.J."/>
        </authorList>
    </citation>
    <scope>NUCLEOTIDE SEQUENCE</scope>
</reference>
<keyword evidence="1" id="KW-0812">Transmembrane</keyword>
<protein>
    <submittedName>
        <fullName evidence="2">Uncharacterized protein</fullName>
    </submittedName>
</protein>